<feature type="region of interest" description="Disordered" evidence="1">
    <location>
        <begin position="116"/>
        <end position="142"/>
    </location>
</feature>
<dbReference type="EMBL" id="JAUUTY010000002">
    <property type="protein sequence ID" value="KAK1681494.1"/>
    <property type="molecule type" value="Genomic_DNA"/>
</dbReference>
<gene>
    <name evidence="2" type="ORF">QYE76_042342</name>
</gene>
<dbReference type="Proteomes" id="UP001231189">
    <property type="component" value="Unassembled WGS sequence"/>
</dbReference>
<comment type="caution">
    <text evidence="2">The sequence shown here is derived from an EMBL/GenBank/DDBJ whole genome shotgun (WGS) entry which is preliminary data.</text>
</comment>
<sequence length="205" mass="24013">MRRQEERLARLEQAIANIAKKIEDNIQGLRALIAQGHELLHRRIMIPIKTHATIMWMLKCFNNKLKKRSKLDFDLSKNVNALKKNAFNKNISMLNSKRNNNVFVMIKISFMHVSKKGSANEQQARQDQGQPRPSQVAKLEDNAFMRRNQDRAPERSNPRDHHAVKVKTTAVIMMIALMVEDHLIKHEMLRWRKTQVITKHQVKKV</sequence>
<evidence type="ECO:0000313" key="2">
    <source>
        <dbReference type="EMBL" id="KAK1681494.1"/>
    </source>
</evidence>
<reference evidence="2" key="1">
    <citation type="submission" date="2023-07" db="EMBL/GenBank/DDBJ databases">
        <title>A chromosome-level genome assembly of Lolium multiflorum.</title>
        <authorList>
            <person name="Chen Y."/>
            <person name="Copetti D."/>
            <person name="Kolliker R."/>
            <person name="Studer B."/>
        </authorList>
    </citation>
    <scope>NUCLEOTIDE SEQUENCE</scope>
    <source>
        <strain evidence="2">02402/16</strain>
        <tissue evidence="2">Leaf</tissue>
    </source>
</reference>
<proteinExistence type="predicted"/>
<protein>
    <submittedName>
        <fullName evidence="2">Uncharacterized protein</fullName>
    </submittedName>
</protein>
<evidence type="ECO:0000256" key="1">
    <source>
        <dbReference type="SAM" id="MobiDB-lite"/>
    </source>
</evidence>
<keyword evidence="3" id="KW-1185">Reference proteome</keyword>
<accession>A0AAD8TGS1</accession>
<evidence type="ECO:0000313" key="3">
    <source>
        <dbReference type="Proteomes" id="UP001231189"/>
    </source>
</evidence>
<dbReference type="AlphaFoldDB" id="A0AAD8TGS1"/>
<name>A0AAD8TGS1_LOLMU</name>
<feature type="compositionally biased region" description="Polar residues" evidence="1">
    <location>
        <begin position="117"/>
        <end position="133"/>
    </location>
</feature>
<organism evidence="2 3">
    <name type="scientific">Lolium multiflorum</name>
    <name type="common">Italian ryegrass</name>
    <name type="synonym">Lolium perenne subsp. multiflorum</name>
    <dbReference type="NCBI Taxonomy" id="4521"/>
    <lineage>
        <taxon>Eukaryota</taxon>
        <taxon>Viridiplantae</taxon>
        <taxon>Streptophyta</taxon>
        <taxon>Embryophyta</taxon>
        <taxon>Tracheophyta</taxon>
        <taxon>Spermatophyta</taxon>
        <taxon>Magnoliopsida</taxon>
        <taxon>Liliopsida</taxon>
        <taxon>Poales</taxon>
        <taxon>Poaceae</taxon>
        <taxon>BOP clade</taxon>
        <taxon>Pooideae</taxon>
        <taxon>Poodae</taxon>
        <taxon>Poeae</taxon>
        <taxon>Poeae Chloroplast Group 2 (Poeae type)</taxon>
        <taxon>Loliodinae</taxon>
        <taxon>Loliinae</taxon>
        <taxon>Lolium</taxon>
    </lineage>
</organism>